<keyword evidence="6 9" id="KW-0812">Transmembrane</keyword>
<evidence type="ECO:0000256" key="2">
    <source>
        <dbReference type="ARBA" id="ARBA00010942"/>
    </source>
</evidence>
<comment type="similarity">
    <text evidence="2 9">Belongs to the resistance-nodulation-cell division (RND) (TC 2.A.6) family.</text>
</comment>
<evidence type="ECO:0000256" key="1">
    <source>
        <dbReference type="ARBA" id="ARBA00004429"/>
    </source>
</evidence>
<dbReference type="PANTHER" id="PTHR32063">
    <property type="match status" value="1"/>
</dbReference>
<dbReference type="Proteomes" id="UP000187194">
    <property type="component" value="Unassembled WGS sequence"/>
</dbReference>
<feature type="transmembrane region" description="Helical" evidence="9">
    <location>
        <begin position="400"/>
        <end position="421"/>
    </location>
</feature>
<keyword evidence="4" id="KW-1003">Cell membrane</keyword>
<keyword evidence="8 9" id="KW-0472">Membrane</keyword>
<feature type="transmembrane region" description="Helical" evidence="9">
    <location>
        <begin position="474"/>
        <end position="501"/>
    </location>
</feature>
<feature type="region of interest" description="Disordered" evidence="10">
    <location>
        <begin position="1038"/>
        <end position="1064"/>
    </location>
</feature>
<dbReference type="FunFam" id="1.20.1640.10:FF:000001">
    <property type="entry name" value="Efflux pump membrane transporter"/>
    <property type="match status" value="1"/>
</dbReference>
<feature type="transmembrane region" description="Helical" evidence="9">
    <location>
        <begin position="973"/>
        <end position="996"/>
    </location>
</feature>
<feature type="transmembrane region" description="Helical" evidence="9">
    <location>
        <begin position="927"/>
        <end position="952"/>
    </location>
</feature>
<dbReference type="NCBIfam" id="TIGR00915">
    <property type="entry name" value="2A0602"/>
    <property type="match status" value="1"/>
</dbReference>
<sequence length="1064" mass="113989">MNISHFCIDRPIFASVISIVITLGGALTMLALPIAQYPDVTPPQITIAASYPGASADVVANNVAAPIEQQVNGADNMIYMNSSSSSTGNLTINAFFEIGTNPELAQVDVQNRVNLALPQLPQSVQAQGVQIQKKSSAFMMVIAIYSPQERYDATYIANYANIYVLDAIKRIGGANQSAIFGTPDYAMRIWLKPDRMAQLGITAADVQRAVANQNQQFAVGRLGQAPTGGAVEQSFAVTTPGRLAEPADFDNIIIRAASQGTAIVRLKDVGRAELGQKDYSIRSRFQGKPATIIAVYQQPGANALDVSRQVRATLADMKKSFPEGLDYQIAMDTTEFTRASITDVVHTFFEALILVVIVVFVFLQSLRATIIPVLAVPVSILGTAMGMALLGFSINMLTLFGMVLAIGIVVDDAIVVIENVERNMTVHKLDPKAAAKRAMDEVAGPVVAIVLVLCAVFVPVAFLGGITGQLYKQFAITIAISVVISGVVALTLSPALAALLLTSAHHEKKGFFRWFESVFARLTAGYTRAVRFVIKRFVLALVLFGGMIVLTVLMFRAIPGAFLPPEDQGYLLGAIVMPDAASLDRTGDVSQRVADYFMKQAAVGSVTTVDGFSLLDSQNKNNAGTFFIGLKGFDERYKFANIRTQNARAVLVDAYVNLSRIREGIVIPVNPPSIPGLGTTGGTEVWVQSKGDASIAQLAGVVQEFVNKAKARPELAGVTSTFNASSQQLLVDVDRDKSETLGVPIQDVYSAMQTMFGSLYVSQFNRASRLWQVILQAEPSYRLKPQDLDQIYVRSTNGNMVPLKSVVTYRYVTGPDLITRFNNFPAVKITANAAPGYSSGQVIAVLEELAAQLPPGYDVAWSGEAYEARKAGGTSGLVFGFGLVMVFLILAAQYEKWSLPFGVLMAVPFAMFGALVAILLRGLNNDVYFQIGLTMLVALAAKNAILIFEFAVINREAGASPYDAALTASEERLRPIVMTSLAFILGVVPLAIALGASANSRHSIGTGVIGGMLGATAIAVFFIPMFYYLLEAWSSRSRGKALPPSSEAGPGSPHTAPSAPCKDD</sequence>
<dbReference type="Gene3D" id="1.20.1640.10">
    <property type="entry name" value="Multidrug efflux transporter AcrB transmembrane domain"/>
    <property type="match status" value="2"/>
</dbReference>
<dbReference type="Gene3D" id="3.30.70.1430">
    <property type="entry name" value="Multidrug efflux transporter AcrB pore domain"/>
    <property type="match status" value="2"/>
</dbReference>
<feature type="transmembrane region" description="Helical" evidence="9">
    <location>
        <begin position="1008"/>
        <end position="1030"/>
    </location>
</feature>
<dbReference type="Gene3D" id="3.30.2090.10">
    <property type="entry name" value="Multidrug efflux transporter AcrB TolC docking domain, DN and DC subdomains"/>
    <property type="match status" value="2"/>
</dbReference>
<dbReference type="FunFam" id="3.30.70.1430:FF:000001">
    <property type="entry name" value="Efflux pump membrane transporter"/>
    <property type="match status" value="1"/>
</dbReference>
<dbReference type="AlphaFoldDB" id="A0A1R1JIY4"/>
<reference evidence="11 12" key="1">
    <citation type="submission" date="2017-01" db="EMBL/GenBank/DDBJ databases">
        <title>Phylogeographic, genomic and meropenem susceptibility analysis of Burkholderia ubonensis.</title>
        <authorList>
            <person name="Price E.P."/>
            <person name="Sarovich D.S."/>
            <person name="Webb J.R."/>
            <person name="Hall C.M."/>
            <person name="Sahl J.W."/>
            <person name="Kaestli M."/>
            <person name="Mayo M."/>
            <person name="Harrington G."/>
            <person name="Baker A.L."/>
            <person name="Sidak-Loftis L.C."/>
            <person name="Lummis M."/>
            <person name="Schupp J.M."/>
            <person name="Gillece J.D."/>
            <person name="Tuanyok A."/>
            <person name="Warner J."/>
            <person name="Busch J.D."/>
            <person name="Keim P."/>
            <person name="Currie B.J."/>
            <person name="Wagner D.M."/>
        </authorList>
    </citation>
    <scope>NUCLEOTIDE SEQUENCE [LARGE SCALE GENOMIC DNA]</scope>
    <source>
        <strain evidence="11 12">A21</strain>
    </source>
</reference>
<feature type="transmembrane region" description="Helical" evidence="9">
    <location>
        <begin position="12"/>
        <end position="35"/>
    </location>
</feature>
<gene>
    <name evidence="11" type="ORF">BW685_00695</name>
</gene>
<evidence type="ECO:0000256" key="4">
    <source>
        <dbReference type="ARBA" id="ARBA00022475"/>
    </source>
</evidence>
<dbReference type="InterPro" id="IPR027463">
    <property type="entry name" value="AcrB_DN_DC_subdom"/>
</dbReference>
<feature type="transmembrane region" description="Helical" evidence="9">
    <location>
        <begin position="370"/>
        <end position="394"/>
    </location>
</feature>
<feature type="transmembrane region" description="Helical" evidence="9">
    <location>
        <begin position="442"/>
        <end position="462"/>
    </location>
</feature>
<dbReference type="InterPro" id="IPR001036">
    <property type="entry name" value="Acrflvin-R"/>
</dbReference>
<feature type="transmembrane region" description="Helical" evidence="9">
    <location>
        <begin position="537"/>
        <end position="558"/>
    </location>
</feature>
<feature type="transmembrane region" description="Helical" evidence="9">
    <location>
        <begin position="901"/>
        <end position="921"/>
    </location>
</feature>
<accession>A0A1R1JIY4</accession>
<evidence type="ECO:0000313" key="12">
    <source>
        <dbReference type="Proteomes" id="UP000187194"/>
    </source>
</evidence>
<dbReference type="GO" id="GO:0015562">
    <property type="term" value="F:efflux transmembrane transporter activity"/>
    <property type="evidence" value="ECO:0007669"/>
    <property type="project" value="InterPro"/>
</dbReference>
<keyword evidence="5 9" id="KW-0997">Cell inner membrane</keyword>
<feature type="transmembrane region" description="Helical" evidence="9">
    <location>
        <begin position="344"/>
        <end position="363"/>
    </location>
</feature>
<dbReference type="EMBL" id="MTJZ01000001">
    <property type="protein sequence ID" value="OMG75208.1"/>
    <property type="molecule type" value="Genomic_DNA"/>
</dbReference>
<dbReference type="GO" id="GO:0042910">
    <property type="term" value="F:xenobiotic transmembrane transporter activity"/>
    <property type="evidence" value="ECO:0007669"/>
    <property type="project" value="TreeGrafter"/>
</dbReference>
<dbReference type="SUPFAM" id="SSF82714">
    <property type="entry name" value="Multidrug efflux transporter AcrB TolC docking domain, DN and DC subdomains"/>
    <property type="match status" value="2"/>
</dbReference>
<dbReference type="NCBIfam" id="NF000282">
    <property type="entry name" value="RND_permease_1"/>
    <property type="match status" value="1"/>
</dbReference>
<keyword evidence="3 9" id="KW-0813">Transport</keyword>
<feature type="transmembrane region" description="Helical" evidence="9">
    <location>
        <begin position="876"/>
        <end position="894"/>
    </location>
</feature>
<evidence type="ECO:0000256" key="3">
    <source>
        <dbReference type="ARBA" id="ARBA00022448"/>
    </source>
</evidence>
<evidence type="ECO:0000256" key="9">
    <source>
        <dbReference type="RuleBase" id="RU364070"/>
    </source>
</evidence>
<dbReference type="SUPFAM" id="SSF82866">
    <property type="entry name" value="Multidrug efflux transporter AcrB transmembrane domain"/>
    <property type="match status" value="2"/>
</dbReference>
<evidence type="ECO:0000256" key="5">
    <source>
        <dbReference type="ARBA" id="ARBA00022519"/>
    </source>
</evidence>
<dbReference type="InterPro" id="IPR004764">
    <property type="entry name" value="MdtF-like"/>
</dbReference>
<dbReference type="PANTHER" id="PTHR32063:SF11">
    <property type="entry name" value="CATION OR DRUG EFFLUX SYSTEM PROTEIN"/>
    <property type="match status" value="1"/>
</dbReference>
<protein>
    <recommendedName>
        <fullName evidence="9">Efflux pump membrane transporter</fullName>
    </recommendedName>
</protein>
<comment type="caution">
    <text evidence="11">The sequence shown here is derived from an EMBL/GenBank/DDBJ whole genome shotgun (WGS) entry which is preliminary data.</text>
</comment>
<dbReference type="Gene3D" id="3.30.70.1320">
    <property type="entry name" value="Multidrug efflux transporter AcrB pore domain like"/>
    <property type="match status" value="1"/>
</dbReference>
<keyword evidence="7 9" id="KW-1133">Transmembrane helix</keyword>
<dbReference type="Pfam" id="PF00873">
    <property type="entry name" value="ACR_tran"/>
    <property type="match status" value="1"/>
</dbReference>
<evidence type="ECO:0000256" key="6">
    <source>
        <dbReference type="ARBA" id="ARBA00022692"/>
    </source>
</evidence>
<evidence type="ECO:0000256" key="10">
    <source>
        <dbReference type="SAM" id="MobiDB-lite"/>
    </source>
</evidence>
<proteinExistence type="inferred from homology"/>
<dbReference type="PRINTS" id="PR00702">
    <property type="entry name" value="ACRIFLAVINRP"/>
</dbReference>
<evidence type="ECO:0000256" key="7">
    <source>
        <dbReference type="ARBA" id="ARBA00022989"/>
    </source>
</evidence>
<evidence type="ECO:0000256" key="8">
    <source>
        <dbReference type="ARBA" id="ARBA00023136"/>
    </source>
</evidence>
<organism evidence="11 12">
    <name type="scientific">Burkholderia ubonensis</name>
    <dbReference type="NCBI Taxonomy" id="101571"/>
    <lineage>
        <taxon>Bacteria</taxon>
        <taxon>Pseudomonadati</taxon>
        <taxon>Pseudomonadota</taxon>
        <taxon>Betaproteobacteria</taxon>
        <taxon>Burkholderiales</taxon>
        <taxon>Burkholderiaceae</taxon>
        <taxon>Burkholderia</taxon>
        <taxon>Burkholderia cepacia complex</taxon>
    </lineage>
</organism>
<dbReference type="RefSeq" id="WP_076474365.1">
    <property type="nucleotide sequence ID" value="NZ_MTJZ01000001.1"/>
</dbReference>
<dbReference type="GO" id="GO:0009636">
    <property type="term" value="P:response to toxic substance"/>
    <property type="evidence" value="ECO:0007669"/>
    <property type="project" value="UniProtKB-ARBA"/>
</dbReference>
<dbReference type="GO" id="GO:0005886">
    <property type="term" value="C:plasma membrane"/>
    <property type="evidence" value="ECO:0007669"/>
    <property type="project" value="UniProtKB-SubCell"/>
</dbReference>
<comment type="subcellular location">
    <subcellularLocation>
        <location evidence="1 9">Cell inner membrane</location>
        <topology evidence="1 9">Multi-pass membrane protein</topology>
    </subcellularLocation>
</comment>
<dbReference type="SUPFAM" id="SSF82693">
    <property type="entry name" value="Multidrug efflux transporter AcrB pore domain, PN1, PN2, PC1 and PC2 subdomains"/>
    <property type="match status" value="3"/>
</dbReference>
<evidence type="ECO:0000313" key="11">
    <source>
        <dbReference type="EMBL" id="OMG75208.1"/>
    </source>
</evidence>
<dbReference type="Gene3D" id="3.30.70.1440">
    <property type="entry name" value="Multidrug efflux transporter AcrB pore domain"/>
    <property type="match status" value="1"/>
</dbReference>
<name>A0A1R1JIY4_9BURK</name>